<protein>
    <submittedName>
        <fullName evidence="2">Uncharacterized protein</fullName>
    </submittedName>
</protein>
<accession>A0A699IET7</accession>
<sequence>MGDSPKLPQRDQKSFDGGSWSDSEEEEEVKKDEICLMAHESSEIEMDDANITMEEYISLEEEKACRRGKVYNWETATYAMVYNNALTSKSDSSTEPVEIPHRIGEFDLKTKTSLFECDEEKQNILYFNDLFTFNIIHPDDLKSDK</sequence>
<reference evidence="2" key="1">
    <citation type="journal article" date="2019" name="Sci. Rep.">
        <title>Draft genome of Tanacetum cinerariifolium, the natural source of mosquito coil.</title>
        <authorList>
            <person name="Yamashiro T."/>
            <person name="Shiraishi A."/>
            <person name="Satake H."/>
            <person name="Nakayama K."/>
        </authorList>
    </citation>
    <scope>NUCLEOTIDE SEQUENCE</scope>
</reference>
<evidence type="ECO:0000256" key="1">
    <source>
        <dbReference type="SAM" id="MobiDB-lite"/>
    </source>
</evidence>
<proteinExistence type="predicted"/>
<feature type="region of interest" description="Disordered" evidence="1">
    <location>
        <begin position="1"/>
        <end position="32"/>
    </location>
</feature>
<dbReference type="EMBL" id="BKCJ010292986">
    <property type="protein sequence ID" value="GEZ55290.1"/>
    <property type="molecule type" value="Genomic_DNA"/>
</dbReference>
<comment type="caution">
    <text evidence="2">The sequence shown here is derived from an EMBL/GenBank/DDBJ whole genome shotgun (WGS) entry which is preliminary data.</text>
</comment>
<name>A0A699IET7_TANCI</name>
<organism evidence="2">
    <name type="scientific">Tanacetum cinerariifolium</name>
    <name type="common">Dalmatian daisy</name>
    <name type="synonym">Chrysanthemum cinerariifolium</name>
    <dbReference type="NCBI Taxonomy" id="118510"/>
    <lineage>
        <taxon>Eukaryota</taxon>
        <taxon>Viridiplantae</taxon>
        <taxon>Streptophyta</taxon>
        <taxon>Embryophyta</taxon>
        <taxon>Tracheophyta</taxon>
        <taxon>Spermatophyta</taxon>
        <taxon>Magnoliopsida</taxon>
        <taxon>eudicotyledons</taxon>
        <taxon>Gunneridae</taxon>
        <taxon>Pentapetalae</taxon>
        <taxon>asterids</taxon>
        <taxon>campanulids</taxon>
        <taxon>Asterales</taxon>
        <taxon>Asteraceae</taxon>
        <taxon>Asteroideae</taxon>
        <taxon>Anthemideae</taxon>
        <taxon>Anthemidinae</taxon>
        <taxon>Tanacetum</taxon>
    </lineage>
</organism>
<evidence type="ECO:0000313" key="2">
    <source>
        <dbReference type="EMBL" id="GEZ55290.1"/>
    </source>
</evidence>
<gene>
    <name evidence="2" type="ORF">Tci_527263</name>
</gene>
<dbReference type="AlphaFoldDB" id="A0A699IET7"/>
<feature type="non-terminal residue" evidence="2">
    <location>
        <position position="145"/>
    </location>
</feature>